<proteinExistence type="predicted"/>
<comment type="caution">
    <text evidence="1">The sequence shown here is derived from an EMBL/GenBank/DDBJ whole genome shotgun (WGS) entry which is preliminary data.</text>
</comment>
<dbReference type="RefSeq" id="WP_067019367.1">
    <property type="nucleotide sequence ID" value="NZ_KQ949079.1"/>
</dbReference>
<dbReference type="EMBL" id="LMXB01000028">
    <property type="protein sequence ID" value="KUO20992.1"/>
    <property type="molecule type" value="Genomic_DNA"/>
</dbReference>
<reference evidence="1 2" key="1">
    <citation type="submission" date="2015-10" db="EMBL/GenBank/DDBJ databases">
        <title>Draft genome sequence of Streptomyces sp. RV15, isolated from a marine sponge.</title>
        <authorList>
            <person name="Ruckert C."/>
            <person name="Abdelmohsen U.R."/>
            <person name="Winkler A."/>
            <person name="Hentschel U."/>
            <person name="Kalinowski J."/>
            <person name="Kampfer P."/>
            <person name="Glaeser S."/>
        </authorList>
    </citation>
    <scope>NUCLEOTIDE SEQUENCE [LARGE SCALE GENOMIC DNA]</scope>
    <source>
        <strain evidence="1 2">RV15</strain>
    </source>
</reference>
<evidence type="ECO:0000313" key="2">
    <source>
        <dbReference type="Proteomes" id="UP000053260"/>
    </source>
</evidence>
<organism evidence="1 2">
    <name type="scientific">Streptomyces dysideae</name>
    <dbReference type="NCBI Taxonomy" id="909626"/>
    <lineage>
        <taxon>Bacteria</taxon>
        <taxon>Bacillati</taxon>
        <taxon>Actinomycetota</taxon>
        <taxon>Actinomycetes</taxon>
        <taxon>Kitasatosporales</taxon>
        <taxon>Streptomycetaceae</taxon>
        <taxon>Streptomyces</taxon>
    </lineage>
</organism>
<gene>
    <name evidence="1" type="ORF">AQJ91_11815</name>
</gene>
<keyword evidence="2" id="KW-1185">Reference proteome</keyword>
<evidence type="ECO:0008006" key="3">
    <source>
        <dbReference type="Google" id="ProtNLM"/>
    </source>
</evidence>
<evidence type="ECO:0000313" key="1">
    <source>
        <dbReference type="EMBL" id="KUO20992.1"/>
    </source>
</evidence>
<accession>A0A117S164</accession>
<dbReference type="AlphaFoldDB" id="A0A117S164"/>
<protein>
    <recommendedName>
        <fullName evidence="3">DUF1918 domain-containing protein</fullName>
    </recommendedName>
</protein>
<dbReference type="OrthoDB" id="4322866at2"/>
<sequence length="71" mass="8064">MSRSGFQVGDKVLHYREGDNVGTVIAVRRTWWSFFGRVYWVQWREGVLPVPMHTGLRSAANAGRAEGWEAA</sequence>
<name>A0A117S164_9ACTN</name>
<dbReference type="Proteomes" id="UP000053260">
    <property type="component" value="Unassembled WGS sequence"/>
</dbReference>